<dbReference type="InterPro" id="IPR028081">
    <property type="entry name" value="Leu-bd"/>
</dbReference>
<dbReference type="AlphaFoldDB" id="A0A6L5JV36"/>
<dbReference type="Gene3D" id="3.40.50.2300">
    <property type="match status" value="2"/>
</dbReference>
<sequence>MPATSAIRLLRHWALLFFSLFQAGLAQAEISDGEIRVGLLLDMHSSYAHFTGQGSVIAAQMAIDDVGGKVAGRPIRLVFADHGNDVTRASQIARQWLYDEGVDVIGDVVGSPQAAAVQEINRKRGAVVFYNAVASDALTREACAATGVHWLFNGQAYATLMAKALTNEGQRRWFFITVDNEFGRNVEAVLASVIRARGGKVLGSVRHPRGAASLFPQLRQAVASGAEVIALLNAGQDMVRAVRESFDLLAVSRGKTTLAVIIGTLGDVQLITPQLAQGMRLAQSFYWNQDVAARRWSQRFFERAGVMPSDAQAGVYSSLTHYFKAVAAGNSDEGIKVVKMMRELPISDPIMRNARLREDGRMVHDLYLTHVRTPEEIKDPLDILVIDRVVPGDEVFRPVADGRCPLLRP</sequence>
<evidence type="ECO:0000256" key="3">
    <source>
        <dbReference type="SAM" id="SignalP"/>
    </source>
</evidence>
<feature type="signal peptide" evidence="3">
    <location>
        <begin position="1"/>
        <end position="28"/>
    </location>
</feature>
<dbReference type="Pfam" id="PF13458">
    <property type="entry name" value="Peripla_BP_6"/>
    <property type="match status" value="1"/>
</dbReference>
<dbReference type="SUPFAM" id="SSF53822">
    <property type="entry name" value="Periplasmic binding protein-like I"/>
    <property type="match status" value="1"/>
</dbReference>
<feature type="domain" description="Leucine-binding protein" evidence="4">
    <location>
        <begin position="34"/>
        <end position="372"/>
    </location>
</feature>
<accession>A0A6L5JV36</accession>
<dbReference type="InterPro" id="IPR051010">
    <property type="entry name" value="BCAA_transport"/>
</dbReference>
<evidence type="ECO:0000313" key="6">
    <source>
        <dbReference type="Proteomes" id="UP000480275"/>
    </source>
</evidence>
<dbReference type="CDD" id="cd06327">
    <property type="entry name" value="PBP1_SBP-like"/>
    <property type="match status" value="1"/>
</dbReference>
<reference evidence="5 6" key="1">
    <citation type="submission" date="2019-10" db="EMBL/GenBank/DDBJ databases">
        <title>Whole-genome sequence of the purple nonsulfur photosynthetic bacterium Rhodocyclus tenuis.</title>
        <authorList>
            <person name="Kyndt J.A."/>
            <person name="Meyer T.E."/>
        </authorList>
    </citation>
    <scope>NUCLEOTIDE SEQUENCE [LARGE SCALE GENOMIC DNA]</scope>
    <source>
        <strain evidence="5 6">DSM 110</strain>
    </source>
</reference>
<evidence type="ECO:0000256" key="2">
    <source>
        <dbReference type="ARBA" id="ARBA00022729"/>
    </source>
</evidence>
<name>A0A6L5JV36_RHOTE</name>
<organism evidence="5 6">
    <name type="scientific">Rhodocyclus tenuis</name>
    <name type="common">Rhodospirillum tenue</name>
    <dbReference type="NCBI Taxonomy" id="1066"/>
    <lineage>
        <taxon>Bacteria</taxon>
        <taxon>Pseudomonadati</taxon>
        <taxon>Pseudomonadota</taxon>
        <taxon>Betaproteobacteria</taxon>
        <taxon>Rhodocyclales</taxon>
        <taxon>Rhodocyclaceae</taxon>
        <taxon>Rhodocyclus</taxon>
    </lineage>
</organism>
<evidence type="ECO:0000259" key="4">
    <source>
        <dbReference type="Pfam" id="PF13458"/>
    </source>
</evidence>
<comment type="similarity">
    <text evidence="1">Belongs to the leucine-binding protein family.</text>
</comment>
<dbReference type="PANTHER" id="PTHR30483:SF6">
    <property type="entry name" value="PERIPLASMIC BINDING PROTEIN OF ABC TRANSPORTER FOR NATURAL AMINO ACIDS"/>
    <property type="match status" value="1"/>
</dbReference>
<dbReference type="Proteomes" id="UP000480275">
    <property type="component" value="Unassembled WGS sequence"/>
</dbReference>
<gene>
    <name evidence="5" type="ORF">GHK24_03795</name>
</gene>
<dbReference type="InterPro" id="IPR028082">
    <property type="entry name" value="Peripla_BP_I"/>
</dbReference>
<protein>
    <submittedName>
        <fullName evidence="5">ABC transporter substrate-binding protein</fullName>
    </submittedName>
</protein>
<evidence type="ECO:0000256" key="1">
    <source>
        <dbReference type="ARBA" id="ARBA00010062"/>
    </source>
</evidence>
<keyword evidence="2 3" id="KW-0732">Signal</keyword>
<dbReference type="EMBL" id="WIXJ01000002">
    <property type="protein sequence ID" value="MQY50901.1"/>
    <property type="molecule type" value="Genomic_DNA"/>
</dbReference>
<dbReference type="OrthoDB" id="8887944at2"/>
<comment type="caution">
    <text evidence="5">The sequence shown here is derived from an EMBL/GenBank/DDBJ whole genome shotgun (WGS) entry which is preliminary data.</text>
</comment>
<evidence type="ECO:0000313" key="5">
    <source>
        <dbReference type="EMBL" id="MQY50901.1"/>
    </source>
</evidence>
<feature type="chain" id="PRO_5027008747" evidence="3">
    <location>
        <begin position="29"/>
        <end position="409"/>
    </location>
</feature>
<dbReference type="PANTHER" id="PTHR30483">
    <property type="entry name" value="LEUCINE-SPECIFIC-BINDING PROTEIN"/>
    <property type="match status" value="1"/>
</dbReference>
<proteinExistence type="inferred from homology"/>